<dbReference type="EMBL" id="JAGGLL010000060">
    <property type="protein sequence ID" value="MBP2024314.1"/>
    <property type="molecule type" value="Genomic_DNA"/>
</dbReference>
<dbReference type="InterPro" id="IPR001647">
    <property type="entry name" value="HTH_TetR"/>
</dbReference>
<evidence type="ECO:0000256" key="2">
    <source>
        <dbReference type="PROSITE-ProRule" id="PRU00335"/>
    </source>
</evidence>
<sequence>MPKILENVKEILLIEGSELLLKNGYTNLNIRDVAKNSGIAVGTFYNYFSNKDELVREIILNSWNRILVNINTLPNTEEPLKVKLISLSDYLNNFFKTYAPVFSAMTESNINQCPRENIFAHLHNIIEAIINNSIKKGEINPTLTSFKVAKILVPVMFFLPREKDLTFEEFYSILNLNEKS</sequence>
<dbReference type="PANTHER" id="PTHR43479">
    <property type="entry name" value="ACREF/ENVCD OPERON REPRESSOR-RELATED"/>
    <property type="match status" value="1"/>
</dbReference>
<dbReference type="InterPro" id="IPR009057">
    <property type="entry name" value="Homeodomain-like_sf"/>
</dbReference>
<dbReference type="InterPro" id="IPR050624">
    <property type="entry name" value="HTH-type_Tx_Regulator"/>
</dbReference>
<gene>
    <name evidence="4" type="ORF">J2Z44_004174</name>
</gene>
<dbReference type="Pfam" id="PF00440">
    <property type="entry name" value="TetR_N"/>
    <property type="match status" value="1"/>
</dbReference>
<reference evidence="4 5" key="1">
    <citation type="submission" date="2021-03" db="EMBL/GenBank/DDBJ databases">
        <title>Genomic Encyclopedia of Type Strains, Phase IV (KMG-IV): sequencing the most valuable type-strain genomes for metagenomic binning, comparative biology and taxonomic classification.</title>
        <authorList>
            <person name="Goeker M."/>
        </authorList>
    </citation>
    <scope>NUCLEOTIDE SEQUENCE [LARGE SCALE GENOMIC DNA]</scope>
    <source>
        <strain evidence="4 5">DSM 28650</strain>
    </source>
</reference>
<accession>A0ABS4K968</accession>
<organism evidence="4 5">
    <name type="scientific">Clostridium punense</name>
    <dbReference type="NCBI Taxonomy" id="1054297"/>
    <lineage>
        <taxon>Bacteria</taxon>
        <taxon>Bacillati</taxon>
        <taxon>Bacillota</taxon>
        <taxon>Clostridia</taxon>
        <taxon>Eubacteriales</taxon>
        <taxon>Clostridiaceae</taxon>
        <taxon>Clostridium</taxon>
    </lineage>
</organism>
<evidence type="ECO:0000313" key="4">
    <source>
        <dbReference type="EMBL" id="MBP2024314.1"/>
    </source>
</evidence>
<feature type="domain" description="HTH tetR-type" evidence="3">
    <location>
        <begin position="6"/>
        <end position="66"/>
    </location>
</feature>
<evidence type="ECO:0000256" key="1">
    <source>
        <dbReference type="ARBA" id="ARBA00023125"/>
    </source>
</evidence>
<dbReference type="PROSITE" id="PS50977">
    <property type="entry name" value="HTH_TETR_2"/>
    <property type="match status" value="1"/>
</dbReference>
<evidence type="ECO:0000259" key="3">
    <source>
        <dbReference type="PROSITE" id="PS50977"/>
    </source>
</evidence>
<dbReference type="SUPFAM" id="SSF46689">
    <property type="entry name" value="Homeodomain-like"/>
    <property type="match status" value="1"/>
</dbReference>
<protein>
    <submittedName>
        <fullName evidence="4">AcrR family transcriptional regulator</fullName>
    </submittedName>
</protein>
<dbReference type="Proteomes" id="UP001519308">
    <property type="component" value="Unassembled WGS sequence"/>
</dbReference>
<name>A0ABS4K968_9CLOT</name>
<dbReference type="PRINTS" id="PR00455">
    <property type="entry name" value="HTHTETR"/>
</dbReference>
<dbReference type="RefSeq" id="WP_021281785.1">
    <property type="nucleotide sequence ID" value="NZ_JAGGLL010000060.1"/>
</dbReference>
<keyword evidence="1 2" id="KW-0238">DNA-binding</keyword>
<keyword evidence="5" id="KW-1185">Reference proteome</keyword>
<proteinExistence type="predicted"/>
<comment type="caution">
    <text evidence="4">The sequence shown here is derived from an EMBL/GenBank/DDBJ whole genome shotgun (WGS) entry which is preliminary data.</text>
</comment>
<feature type="DNA-binding region" description="H-T-H motif" evidence="2">
    <location>
        <begin position="29"/>
        <end position="48"/>
    </location>
</feature>
<dbReference type="Gene3D" id="1.10.357.10">
    <property type="entry name" value="Tetracycline Repressor, domain 2"/>
    <property type="match status" value="1"/>
</dbReference>
<dbReference type="PANTHER" id="PTHR43479:SF11">
    <property type="entry name" value="ACREF_ENVCD OPERON REPRESSOR-RELATED"/>
    <property type="match status" value="1"/>
</dbReference>
<evidence type="ECO:0000313" key="5">
    <source>
        <dbReference type="Proteomes" id="UP001519308"/>
    </source>
</evidence>